<proteinExistence type="predicted"/>
<gene>
    <name evidence="1" type="ORF">A1356_17720</name>
</gene>
<protein>
    <submittedName>
        <fullName evidence="1">Uncharacterized protein</fullName>
    </submittedName>
</protein>
<dbReference type="Proteomes" id="UP000077734">
    <property type="component" value="Unassembled WGS sequence"/>
</dbReference>
<organism evidence="1 2">
    <name type="scientific">Methylomonas koyamae</name>
    <dbReference type="NCBI Taxonomy" id="702114"/>
    <lineage>
        <taxon>Bacteria</taxon>
        <taxon>Pseudomonadati</taxon>
        <taxon>Pseudomonadota</taxon>
        <taxon>Gammaproteobacteria</taxon>
        <taxon>Methylococcales</taxon>
        <taxon>Methylococcaceae</taxon>
        <taxon>Methylomonas</taxon>
    </lineage>
</organism>
<keyword evidence="2" id="KW-1185">Reference proteome</keyword>
<dbReference type="EMBL" id="LUUL01000105">
    <property type="protein sequence ID" value="OAI23338.1"/>
    <property type="molecule type" value="Genomic_DNA"/>
</dbReference>
<name>A0AA91I4Y0_9GAMM</name>
<evidence type="ECO:0000313" key="2">
    <source>
        <dbReference type="Proteomes" id="UP000077734"/>
    </source>
</evidence>
<evidence type="ECO:0000313" key="1">
    <source>
        <dbReference type="EMBL" id="OAI23338.1"/>
    </source>
</evidence>
<accession>A0AA91I4Y0</accession>
<comment type="caution">
    <text evidence="1">The sequence shown here is derived from an EMBL/GenBank/DDBJ whole genome shotgun (WGS) entry which is preliminary data.</text>
</comment>
<reference evidence="1 2" key="1">
    <citation type="submission" date="2016-03" db="EMBL/GenBank/DDBJ databases">
        <authorList>
            <person name="Heylen K."/>
            <person name="De Vos P."/>
            <person name="Vekeman B."/>
        </authorList>
    </citation>
    <scope>NUCLEOTIDE SEQUENCE [LARGE SCALE GENOMIC DNA]</scope>
    <source>
        <strain evidence="1 2">R-49807</strain>
    </source>
</reference>
<dbReference type="AlphaFoldDB" id="A0AA91I4Y0"/>
<sequence length="93" mass="10929">MLQGIVEESFLALLKERASIGRKLSYVDHFVRLAIQRYPAQDALVYYSVTKDIVDLTYEFHGVIHTVQFDRWAINKDFWGCISNLEEQFSQWA</sequence>